<feature type="region of interest" description="Disordered" evidence="2">
    <location>
        <begin position="23"/>
        <end position="169"/>
    </location>
</feature>
<organism evidence="3 4">
    <name type="scientific">Caligus rogercresseyi</name>
    <name type="common">Sea louse</name>
    <dbReference type="NCBI Taxonomy" id="217165"/>
    <lineage>
        <taxon>Eukaryota</taxon>
        <taxon>Metazoa</taxon>
        <taxon>Ecdysozoa</taxon>
        <taxon>Arthropoda</taxon>
        <taxon>Crustacea</taxon>
        <taxon>Multicrustacea</taxon>
        <taxon>Hexanauplia</taxon>
        <taxon>Copepoda</taxon>
        <taxon>Siphonostomatoida</taxon>
        <taxon>Caligidae</taxon>
        <taxon>Caligus</taxon>
    </lineage>
</organism>
<dbReference type="PANTHER" id="PTHR46462">
    <property type="entry name" value="UPSET, ISOFORM A"/>
    <property type="match status" value="1"/>
</dbReference>
<protein>
    <submittedName>
        <fullName evidence="3">Lysine (K)specific methyltransferase 2E</fullName>
    </submittedName>
</protein>
<dbReference type="GO" id="GO:0008168">
    <property type="term" value="F:methyltransferase activity"/>
    <property type="evidence" value="ECO:0007669"/>
    <property type="project" value="UniProtKB-KW"/>
</dbReference>
<dbReference type="GO" id="GO:0070210">
    <property type="term" value="C:Rpd3L-Expanded complex"/>
    <property type="evidence" value="ECO:0007669"/>
    <property type="project" value="TreeGrafter"/>
</dbReference>
<accession>A0A7T8GV74</accession>
<dbReference type="InterPro" id="IPR013083">
    <property type="entry name" value="Znf_RING/FYVE/PHD"/>
</dbReference>
<feature type="compositionally biased region" description="Basic and acidic residues" evidence="2">
    <location>
        <begin position="34"/>
        <end position="44"/>
    </location>
</feature>
<dbReference type="GO" id="GO:0006325">
    <property type="term" value="P:chromatin organization"/>
    <property type="evidence" value="ECO:0007669"/>
    <property type="project" value="UniProtKB-KW"/>
</dbReference>
<keyword evidence="3" id="KW-0489">Methyltransferase</keyword>
<keyword evidence="3" id="KW-0808">Transferase</keyword>
<dbReference type="GO" id="GO:0006355">
    <property type="term" value="P:regulation of DNA-templated transcription"/>
    <property type="evidence" value="ECO:0007669"/>
    <property type="project" value="TreeGrafter"/>
</dbReference>
<keyword evidence="1" id="KW-0156">Chromatin regulator</keyword>
<evidence type="ECO:0000313" key="4">
    <source>
        <dbReference type="Proteomes" id="UP000595437"/>
    </source>
</evidence>
<evidence type="ECO:0000313" key="3">
    <source>
        <dbReference type="EMBL" id="QQP38100.1"/>
    </source>
</evidence>
<reference evidence="4" key="1">
    <citation type="submission" date="2021-01" db="EMBL/GenBank/DDBJ databases">
        <title>Caligus Genome Assembly.</title>
        <authorList>
            <person name="Gallardo-Escarate C."/>
        </authorList>
    </citation>
    <scope>NUCLEOTIDE SEQUENCE [LARGE SCALE GENOMIC DNA]</scope>
</reference>
<dbReference type="AlphaFoldDB" id="A0A7T8GV74"/>
<dbReference type="EMBL" id="CP045902">
    <property type="protein sequence ID" value="QQP38100.1"/>
    <property type="molecule type" value="Genomic_DNA"/>
</dbReference>
<evidence type="ECO:0000256" key="2">
    <source>
        <dbReference type="SAM" id="MobiDB-lite"/>
    </source>
</evidence>
<dbReference type="GO" id="GO:0032259">
    <property type="term" value="P:methylation"/>
    <property type="evidence" value="ECO:0007669"/>
    <property type="project" value="UniProtKB-KW"/>
</dbReference>
<dbReference type="Proteomes" id="UP000595437">
    <property type="component" value="Chromosome 13"/>
</dbReference>
<sequence length="222" mass="25548">MGLDRNNIPEEYLCEVCKPRTIDRKRAKSLQARRRSEIFKHSSSSDDDDPSSHNSSSSKKTPRNSSLPPSKKLEPSVWAELEDFLLPLKRTQSDKSSRRRRTLRGKSGPPKRTTVKRKSLHANNNNNNNNNSLKKITTRRSRLSSSSIYHEDDEEMEEEEEDLESDELEPKSWIDQYEEAVTNHYSPELRARLSGHKMALGNYGRVLSLLPQNARFPARETG</sequence>
<gene>
    <name evidence="3" type="ORF">FKW44_018587</name>
</gene>
<keyword evidence="4" id="KW-1185">Reference proteome</keyword>
<proteinExistence type="predicted"/>
<dbReference type="PANTHER" id="PTHR46462:SF3">
    <property type="entry name" value="UPSET, ISOFORM A"/>
    <property type="match status" value="1"/>
</dbReference>
<evidence type="ECO:0000256" key="1">
    <source>
        <dbReference type="ARBA" id="ARBA00022853"/>
    </source>
</evidence>
<dbReference type="OrthoDB" id="1928087at2759"/>
<dbReference type="GO" id="GO:0034967">
    <property type="term" value="C:Set3 complex"/>
    <property type="evidence" value="ECO:0007669"/>
    <property type="project" value="TreeGrafter"/>
</dbReference>
<feature type="compositionally biased region" description="Acidic residues" evidence="2">
    <location>
        <begin position="151"/>
        <end position="167"/>
    </location>
</feature>
<dbReference type="Gene3D" id="3.30.40.10">
    <property type="entry name" value="Zinc/RING finger domain, C3HC4 (zinc finger)"/>
    <property type="match status" value="1"/>
</dbReference>
<feature type="compositionally biased region" description="Low complexity" evidence="2">
    <location>
        <begin position="52"/>
        <end position="70"/>
    </location>
</feature>
<name>A0A7T8GV74_CALRO</name>